<evidence type="ECO:0000259" key="4">
    <source>
        <dbReference type="PROSITE" id="PS50968"/>
    </source>
</evidence>
<comment type="subunit">
    <text evidence="3">The glycine cleavage system is composed of four proteins: P, T, L and H.</text>
</comment>
<feature type="modified residue" description="N6-lipoyllysine" evidence="3">
    <location>
        <position position="69"/>
    </location>
</feature>
<dbReference type="EMBL" id="MLBF01000008">
    <property type="protein sequence ID" value="OLN32487.1"/>
    <property type="molecule type" value="Genomic_DNA"/>
</dbReference>
<dbReference type="InterPro" id="IPR003016">
    <property type="entry name" value="2-oxoA_DH_lipoyl-BS"/>
</dbReference>
<name>A0A1Q8QYR2_9FIRM</name>
<dbReference type="GO" id="GO:0019464">
    <property type="term" value="P:glycine decarboxylation via glycine cleavage system"/>
    <property type="evidence" value="ECO:0007669"/>
    <property type="project" value="UniProtKB-UniRule"/>
</dbReference>
<comment type="function">
    <text evidence="3">The glycine cleavage system catalyzes the degradation of glycine. The H protein shuttles the methylamine group of glycine from the P protein to the T protein.</text>
</comment>
<evidence type="ECO:0000313" key="6">
    <source>
        <dbReference type="Proteomes" id="UP000186102"/>
    </source>
</evidence>
<proteinExistence type="inferred from homology"/>
<dbReference type="STRING" id="1888891.DSOL_1523"/>
<dbReference type="Pfam" id="PF01597">
    <property type="entry name" value="GCV_H"/>
    <property type="match status" value="1"/>
</dbReference>
<dbReference type="PANTHER" id="PTHR11715:SF3">
    <property type="entry name" value="GLYCINE CLEAVAGE SYSTEM H PROTEIN-RELATED"/>
    <property type="match status" value="1"/>
</dbReference>
<feature type="domain" description="Lipoyl-binding" evidence="4">
    <location>
        <begin position="28"/>
        <end position="110"/>
    </location>
</feature>
<reference evidence="5 6" key="1">
    <citation type="submission" date="2016-09" db="EMBL/GenBank/DDBJ databases">
        <title>Complete genome of Desulfosporosinus sp. OL.</title>
        <authorList>
            <person name="Mardanov A."/>
            <person name="Beletsky A."/>
            <person name="Panova A."/>
            <person name="Karnachuk O."/>
            <person name="Ravin N."/>
        </authorList>
    </citation>
    <scope>NUCLEOTIDE SEQUENCE [LARGE SCALE GENOMIC DNA]</scope>
    <source>
        <strain evidence="5 6">OL</strain>
    </source>
</reference>
<comment type="similarity">
    <text evidence="1 3">Belongs to the GcvH family.</text>
</comment>
<evidence type="ECO:0000313" key="5">
    <source>
        <dbReference type="EMBL" id="OLN32487.1"/>
    </source>
</evidence>
<dbReference type="GO" id="GO:0005829">
    <property type="term" value="C:cytosol"/>
    <property type="evidence" value="ECO:0007669"/>
    <property type="project" value="TreeGrafter"/>
</dbReference>
<dbReference type="RefSeq" id="WP_045572956.1">
    <property type="nucleotide sequence ID" value="NZ_MLBF01000008.1"/>
</dbReference>
<dbReference type="PROSITE" id="PS00189">
    <property type="entry name" value="LIPOYL"/>
    <property type="match status" value="1"/>
</dbReference>
<organism evidence="5 6">
    <name type="scientific">Desulfosporosinus metallidurans</name>
    <dbReference type="NCBI Taxonomy" id="1888891"/>
    <lineage>
        <taxon>Bacteria</taxon>
        <taxon>Bacillati</taxon>
        <taxon>Bacillota</taxon>
        <taxon>Clostridia</taxon>
        <taxon>Eubacteriales</taxon>
        <taxon>Desulfitobacteriaceae</taxon>
        <taxon>Desulfosporosinus</taxon>
    </lineage>
</organism>
<dbReference type="SUPFAM" id="SSF51230">
    <property type="entry name" value="Single hybrid motif"/>
    <property type="match status" value="1"/>
</dbReference>
<dbReference type="InterPro" id="IPR000089">
    <property type="entry name" value="Biotin_lipoyl"/>
</dbReference>
<keyword evidence="6" id="KW-1185">Reference proteome</keyword>
<dbReference type="Gene3D" id="2.40.50.100">
    <property type="match status" value="1"/>
</dbReference>
<dbReference type="Proteomes" id="UP000186102">
    <property type="component" value="Unassembled WGS sequence"/>
</dbReference>
<dbReference type="OrthoDB" id="9796712at2"/>
<dbReference type="HAMAP" id="MF_00272">
    <property type="entry name" value="GcvH"/>
    <property type="match status" value="1"/>
</dbReference>
<dbReference type="CDD" id="cd06848">
    <property type="entry name" value="GCS_H"/>
    <property type="match status" value="1"/>
</dbReference>
<dbReference type="InterPro" id="IPR033753">
    <property type="entry name" value="GCV_H/Fam206"/>
</dbReference>
<comment type="caution">
    <text evidence="5">The sequence shown here is derived from an EMBL/GenBank/DDBJ whole genome shotgun (WGS) entry which is preliminary data.</text>
</comment>
<dbReference type="AlphaFoldDB" id="A0A1Q8QYR2"/>
<dbReference type="PANTHER" id="PTHR11715">
    <property type="entry name" value="GLYCINE CLEAVAGE SYSTEM H PROTEIN"/>
    <property type="match status" value="1"/>
</dbReference>
<gene>
    <name evidence="3" type="primary">gcvH</name>
    <name evidence="5" type="ORF">DSOL_1523</name>
</gene>
<dbReference type="NCBIfam" id="NF002270">
    <property type="entry name" value="PRK01202.1"/>
    <property type="match status" value="1"/>
</dbReference>
<sequence>MAIIEGYNLPDDLYYTEDHAWVKVEGNLVRVGMNDFAQKLAGDISFVKLPKVGKDVPIGKLLSSMQSGKWAGRIEVPVAGKIVEVNKELLHEPQKMNQDCYGAGWIALIEPNNFQEDSAKLMDGAKAAVWLKGEITRNVPGKEG</sequence>
<evidence type="ECO:0000256" key="2">
    <source>
        <dbReference type="ARBA" id="ARBA00022823"/>
    </source>
</evidence>
<accession>A0A1Q8QYR2</accession>
<dbReference type="GO" id="GO:0009249">
    <property type="term" value="P:protein lipoylation"/>
    <property type="evidence" value="ECO:0007669"/>
    <property type="project" value="TreeGrafter"/>
</dbReference>
<dbReference type="InterPro" id="IPR011053">
    <property type="entry name" value="Single_hybrid_motif"/>
</dbReference>
<dbReference type="PROSITE" id="PS50968">
    <property type="entry name" value="BIOTINYL_LIPOYL"/>
    <property type="match status" value="1"/>
</dbReference>
<keyword evidence="2 3" id="KW-0450">Lipoyl</keyword>
<dbReference type="InterPro" id="IPR002930">
    <property type="entry name" value="GCV_H"/>
</dbReference>
<evidence type="ECO:0000256" key="1">
    <source>
        <dbReference type="ARBA" id="ARBA00009249"/>
    </source>
</evidence>
<protein>
    <recommendedName>
        <fullName evidence="3">Glycine cleavage system H protein</fullName>
    </recommendedName>
</protein>
<comment type="cofactor">
    <cofactor evidence="3">
        <name>(R)-lipoate</name>
        <dbReference type="ChEBI" id="CHEBI:83088"/>
    </cofactor>
    <text evidence="3">Binds 1 lipoyl cofactor covalently.</text>
</comment>
<evidence type="ECO:0000256" key="3">
    <source>
        <dbReference type="HAMAP-Rule" id="MF_00272"/>
    </source>
</evidence>
<dbReference type="GO" id="GO:0005960">
    <property type="term" value="C:glycine cleavage complex"/>
    <property type="evidence" value="ECO:0007669"/>
    <property type="project" value="InterPro"/>
</dbReference>